<proteinExistence type="predicted"/>
<name>A0A7J9ICQ5_9ROSI</name>
<accession>A0A7J9ICQ5</accession>
<dbReference type="EMBL" id="JABFAD010331985">
    <property type="protein sequence ID" value="MBA0819880.1"/>
    <property type="molecule type" value="Genomic_DNA"/>
</dbReference>
<dbReference type="AlphaFoldDB" id="A0A7J9ICQ5"/>
<evidence type="ECO:0000256" key="1">
    <source>
        <dbReference type="SAM" id="MobiDB-lite"/>
    </source>
</evidence>
<organism evidence="2 3">
    <name type="scientific">Gossypium harknessii</name>
    <dbReference type="NCBI Taxonomy" id="34285"/>
    <lineage>
        <taxon>Eukaryota</taxon>
        <taxon>Viridiplantae</taxon>
        <taxon>Streptophyta</taxon>
        <taxon>Embryophyta</taxon>
        <taxon>Tracheophyta</taxon>
        <taxon>Spermatophyta</taxon>
        <taxon>Magnoliopsida</taxon>
        <taxon>eudicotyledons</taxon>
        <taxon>Gunneridae</taxon>
        <taxon>Pentapetalae</taxon>
        <taxon>rosids</taxon>
        <taxon>malvids</taxon>
        <taxon>Malvales</taxon>
        <taxon>Malvaceae</taxon>
        <taxon>Malvoideae</taxon>
        <taxon>Gossypium</taxon>
    </lineage>
</organism>
<evidence type="ECO:0000313" key="2">
    <source>
        <dbReference type="EMBL" id="MBA0819880.1"/>
    </source>
</evidence>
<gene>
    <name evidence="2" type="ORF">Gohar_021308</name>
</gene>
<protein>
    <submittedName>
        <fullName evidence="2">Uncharacterized protein</fullName>
    </submittedName>
</protein>
<keyword evidence="3" id="KW-1185">Reference proteome</keyword>
<dbReference type="Proteomes" id="UP000593560">
    <property type="component" value="Unassembled WGS sequence"/>
</dbReference>
<feature type="compositionally biased region" description="Basic and acidic residues" evidence="1">
    <location>
        <begin position="80"/>
        <end position="93"/>
    </location>
</feature>
<evidence type="ECO:0000313" key="3">
    <source>
        <dbReference type="Proteomes" id="UP000593560"/>
    </source>
</evidence>
<feature type="region of interest" description="Disordered" evidence="1">
    <location>
        <begin position="80"/>
        <end position="100"/>
    </location>
</feature>
<feature type="non-terminal residue" evidence="2">
    <location>
        <position position="1"/>
    </location>
</feature>
<sequence>VYENPADLKQLQKYLCQLNKIIPSEIWPSGNSQAPWEVSTNPSIEKALEEYWSNIPDPKEWSQEYPMHCSQIIQDTPAWKDIHENPDSSRTRQDVTPPDDLEKRIEQLELKCYRAREKK</sequence>
<comment type="caution">
    <text evidence="2">The sequence shown here is derived from an EMBL/GenBank/DDBJ whole genome shotgun (WGS) entry which is preliminary data.</text>
</comment>
<dbReference type="OrthoDB" id="10306517at2759"/>
<reference evidence="2 3" key="1">
    <citation type="journal article" date="2019" name="Genome Biol. Evol.">
        <title>Insights into the evolution of the New World diploid cottons (Gossypium, subgenus Houzingenia) based on genome sequencing.</title>
        <authorList>
            <person name="Grover C.E."/>
            <person name="Arick M.A. 2nd"/>
            <person name="Thrash A."/>
            <person name="Conover J.L."/>
            <person name="Sanders W.S."/>
            <person name="Peterson D.G."/>
            <person name="Frelichowski J.E."/>
            <person name="Scheffler J.A."/>
            <person name="Scheffler B.E."/>
            <person name="Wendel J.F."/>
        </authorList>
    </citation>
    <scope>NUCLEOTIDE SEQUENCE [LARGE SCALE GENOMIC DNA]</scope>
    <source>
        <strain evidence="2">0</strain>
        <tissue evidence="2">Leaf</tissue>
    </source>
</reference>